<dbReference type="GO" id="GO:0005975">
    <property type="term" value="P:carbohydrate metabolic process"/>
    <property type="evidence" value="ECO:0007669"/>
    <property type="project" value="UniProtKB-ARBA"/>
</dbReference>
<keyword evidence="4" id="KW-0572">Peptidoglycan-anchor</keyword>
<evidence type="ECO:0000256" key="5">
    <source>
        <dbReference type="SAM" id="Phobius"/>
    </source>
</evidence>
<dbReference type="Pfam" id="PF12892">
    <property type="entry name" value="FctA"/>
    <property type="match status" value="1"/>
</dbReference>
<evidence type="ECO:0000256" key="1">
    <source>
        <dbReference type="ARBA" id="ARBA00022512"/>
    </source>
</evidence>
<dbReference type="InterPro" id="IPR041033">
    <property type="entry name" value="SpaA_PFL_dom_1"/>
</dbReference>
<dbReference type="InterPro" id="IPR022464">
    <property type="entry name" value="Strep_pil_isopept_link"/>
</dbReference>
<name>A0A7Y0F300_9BIFI</name>
<dbReference type="PROSITE" id="PS50847">
    <property type="entry name" value="GRAM_POS_ANCHORING"/>
    <property type="match status" value="1"/>
</dbReference>
<evidence type="ECO:0000256" key="4">
    <source>
        <dbReference type="ARBA" id="ARBA00023088"/>
    </source>
</evidence>
<comment type="caution">
    <text evidence="7">The sequence shown here is derived from an EMBL/GenBank/DDBJ whole genome shotgun (WGS) entry which is preliminary data.</text>
</comment>
<keyword evidence="5" id="KW-0812">Transmembrane</keyword>
<organism evidence="7 8">
    <name type="scientific">Bifidobacterium moraviense</name>
    <dbReference type="NCBI Taxonomy" id="2675323"/>
    <lineage>
        <taxon>Bacteria</taxon>
        <taxon>Bacillati</taxon>
        <taxon>Actinomycetota</taxon>
        <taxon>Actinomycetes</taxon>
        <taxon>Bifidobacteriales</taxon>
        <taxon>Bifidobacteriaceae</taxon>
        <taxon>Bifidobacterium</taxon>
    </lineage>
</organism>
<keyword evidence="8" id="KW-1185">Reference proteome</keyword>
<dbReference type="Proteomes" id="UP000588277">
    <property type="component" value="Unassembled WGS sequence"/>
</dbReference>
<dbReference type="Gene3D" id="2.60.40.3050">
    <property type="match status" value="1"/>
</dbReference>
<evidence type="ECO:0000259" key="6">
    <source>
        <dbReference type="PROSITE" id="PS50847"/>
    </source>
</evidence>
<feature type="domain" description="Gram-positive cocci surface proteins LPxTG" evidence="6">
    <location>
        <begin position="427"/>
        <end position="461"/>
    </location>
</feature>
<evidence type="ECO:0000256" key="3">
    <source>
        <dbReference type="ARBA" id="ARBA00022729"/>
    </source>
</evidence>
<dbReference type="Pfam" id="PF17802">
    <property type="entry name" value="SpaA"/>
    <property type="match status" value="1"/>
</dbReference>
<accession>A0A7Y0F300</accession>
<dbReference type="AlphaFoldDB" id="A0A7Y0F300"/>
<evidence type="ECO:0000313" key="8">
    <source>
        <dbReference type="Proteomes" id="UP000588277"/>
    </source>
</evidence>
<evidence type="ECO:0000256" key="2">
    <source>
        <dbReference type="ARBA" id="ARBA00022525"/>
    </source>
</evidence>
<keyword evidence="3" id="KW-0732">Signal</keyword>
<proteinExistence type="predicted"/>
<dbReference type="InterPro" id="IPR013783">
    <property type="entry name" value="Ig-like_fold"/>
</dbReference>
<protein>
    <submittedName>
        <fullName evidence="7">Cell surface protein with Cna protein B-type domain</fullName>
    </submittedName>
</protein>
<keyword evidence="5" id="KW-1133">Transmembrane helix</keyword>
<dbReference type="Pfam" id="PF00746">
    <property type="entry name" value="Gram_pos_anchor"/>
    <property type="match status" value="1"/>
</dbReference>
<dbReference type="EMBL" id="JAAIIH010000015">
    <property type="protein sequence ID" value="NMN01068.1"/>
    <property type="molecule type" value="Genomic_DNA"/>
</dbReference>
<sequence>MYGTYDDAVNGRNPLLTVKDNDFRDKNADGGEFTVEGLAPEANYFLKETGADEGFQLNGTIYHVTTGKATSEAAKVTQSVTRNVHGTLETGTAGMKNGNITNKPTEATWSKTDVNGAKLAGSQWKLVRSNGVAYCVADDVTVGADGAVSPSGTTFKDCPDGATTISDHAAGTAGTGVITVKELPAGIYTLTETKAPAGYQVSMDTYTLVIRDDSTASTITKNGSALVDNTVTDEALPVDVEIPVRKTVTGGSWPKTDGRYVPFRFAITGDSDDAGGWPVPKGCDNLADCIIDLAPADHATDPTQAVASFGKLTFTDAQLSDEPGSGGDYAKTYTYKIAEVAGSDPFVTYSKAEYRLTITVSRATDESGAHAGIKAHAVLVRVKDDDGNAASGDDATVGEWTVTSGDAADAANAKATAFTNAVSGPVLPATGGAGTVGLTVAGAIAVLVASAGLAVVRRPRR</sequence>
<dbReference type="NCBIfam" id="TIGR01167">
    <property type="entry name" value="LPXTG_anchor"/>
    <property type="match status" value="1"/>
</dbReference>
<keyword evidence="2" id="KW-0964">Secreted</keyword>
<evidence type="ECO:0000313" key="7">
    <source>
        <dbReference type="EMBL" id="NMN01068.1"/>
    </source>
</evidence>
<dbReference type="InterPro" id="IPR038174">
    <property type="entry name" value="Strep_pil_link_sf"/>
</dbReference>
<feature type="transmembrane region" description="Helical" evidence="5">
    <location>
        <begin position="436"/>
        <end position="456"/>
    </location>
</feature>
<dbReference type="InterPro" id="IPR019931">
    <property type="entry name" value="LPXTG_anchor"/>
</dbReference>
<keyword evidence="5" id="KW-0472">Membrane</keyword>
<keyword evidence="1" id="KW-0134">Cell wall</keyword>
<dbReference type="Gene3D" id="2.60.40.10">
    <property type="entry name" value="Immunoglobulins"/>
    <property type="match status" value="2"/>
</dbReference>
<reference evidence="7 8" key="1">
    <citation type="submission" date="2020-02" db="EMBL/GenBank/DDBJ databases">
        <title>Characterization of phylogenetic diversity of novel bifidobacterial species isolated in Czech ZOOs.</title>
        <authorList>
            <person name="Lugli G.A."/>
            <person name="Vera N.B."/>
            <person name="Ventura M."/>
        </authorList>
    </citation>
    <scope>NUCLEOTIDE SEQUENCE [LARGE SCALE GENOMIC DNA]</scope>
    <source>
        <strain evidence="7 8">DSM 109958</strain>
    </source>
</reference>
<gene>
    <name evidence="7" type="ORF">G1C96_1651</name>
</gene>